<dbReference type="Proteomes" id="UP000663166">
    <property type="component" value="Chromosome"/>
</dbReference>
<protein>
    <recommendedName>
        <fullName evidence="3">NERD domain-containing protein</fullName>
    </recommendedName>
</protein>
<name>A0A895NS64_ECOLX</name>
<dbReference type="EMBL" id="CP070393">
    <property type="protein sequence ID" value="QRZ98518.1"/>
    <property type="molecule type" value="Genomic_DNA"/>
</dbReference>
<sequence length="675" mass="77898">MSQSHAENIYKTLEIDYCKFKSKNIVIQLKQNYNDKILRFLFAMFKKNINIQPHNVNLREKRNSFLTDLKGATSAPDLIQKIDNLKKLCICAEKIFDVIKSNLSSLPISKKTPEIQCWAIIRRAQGEIDFLKNETKKHLESINRELKLFDISTAYLKNKQGESYSPDVVISKTVDYLSLSLKMIGFNYKLNSGGFIVIPDMVDVKEDDINDAEVIFYNSILWSSLERSVETCLLFDYELNEYTSTNLPNGLENSGLETFYEFNLTKEQFIRLDYMSNERLYSKLSQNFMEALYKYNVHKTVDENLTRLADINNGYSITTSEFPAYVALLETLCLTDESMLIFGLTLREWVRCYSALERLSKISEKREVFTSSELSTYLQLVGISGNKSKLFIDLASFNNESRDLYDSPLLKMKSGDYLFCSIGYFSPGISNIILSKFSSLKVDLSQKGFGFEKEIHEMLSDLKINHQHFKFKRENEEYEYDAIIVLDDKVFVLECKNTNLSGGSVTKAFKKKMFLIDAANQVIRLADGLKKHQDVFSDKFGLDINNFEIIPVIVNNLPFSLPGKYYGVYVTDYSALSKILHNSHISGIKVRNEYGTLTSTNHPMHKLWENNTLQASDLIKQFEKPIQLNEFFESTVVKKHTLQISNSVAFGIECLESDIEQLVNYRRERMNFLLQ</sequence>
<evidence type="ECO:0008006" key="3">
    <source>
        <dbReference type="Google" id="ProtNLM"/>
    </source>
</evidence>
<dbReference type="AlphaFoldDB" id="A0A895NS64"/>
<accession>A0A895NS64</accession>
<evidence type="ECO:0000313" key="2">
    <source>
        <dbReference type="Proteomes" id="UP000663166"/>
    </source>
</evidence>
<organism evidence="1 2">
    <name type="scientific">Escherichia coli</name>
    <dbReference type="NCBI Taxonomy" id="562"/>
    <lineage>
        <taxon>Bacteria</taxon>
        <taxon>Pseudomonadati</taxon>
        <taxon>Pseudomonadota</taxon>
        <taxon>Gammaproteobacteria</taxon>
        <taxon>Enterobacterales</taxon>
        <taxon>Enterobacteriaceae</taxon>
        <taxon>Escherichia</taxon>
    </lineage>
</organism>
<gene>
    <name evidence="1" type="ORF">JNP96_05845</name>
</gene>
<evidence type="ECO:0000313" key="1">
    <source>
        <dbReference type="EMBL" id="QRZ98518.1"/>
    </source>
</evidence>
<reference evidence="1" key="1">
    <citation type="submission" date="2021-02" db="EMBL/GenBank/DDBJ databases">
        <title>Co-localization of colistin and carbapenem -resistance genes on a novel transferable IncHI2 plasmid in Escherichia coli from chicken-origin.</title>
        <authorList>
            <person name="Hoffmann M."/>
            <person name="Balkey M."/>
            <person name="Ronco T."/>
            <person name="Hendriksen R.S."/>
        </authorList>
    </citation>
    <scope>NUCLEOTIDE SEQUENCE</scope>
    <source>
        <strain evidence="1">CFSAN083829</strain>
    </source>
</reference>
<proteinExistence type="predicted"/>